<accession>A0A0R0EL70</accession>
<evidence type="ECO:0000313" key="4">
    <source>
        <dbReference type="Proteomes" id="UP000008827"/>
    </source>
</evidence>
<evidence type="ECO:0008006" key="5">
    <source>
        <dbReference type="Google" id="ProtNLM"/>
    </source>
</evidence>
<protein>
    <recommendedName>
        <fullName evidence="5">Enoyl-CoA hydratase</fullName>
    </recommendedName>
</protein>
<dbReference type="EMBL" id="CM000852">
    <property type="protein sequence ID" value="KRG95001.1"/>
    <property type="molecule type" value="Genomic_DNA"/>
</dbReference>
<dbReference type="Gramene" id="KRG95001">
    <property type="protein sequence ID" value="KRG95001"/>
    <property type="gene ID" value="GLYMA_19G123700"/>
</dbReference>
<dbReference type="EnsemblPlants" id="KRG95002">
    <property type="protein sequence ID" value="KRG95002"/>
    <property type="gene ID" value="GLYMA_19G123700"/>
</dbReference>
<proteinExistence type="inferred from homology"/>
<evidence type="ECO:0000313" key="3">
    <source>
        <dbReference type="EnsemblPlants" id="KRG95001"/>
    </source>
</evidence>
<dbReference type="Gene3D" id="3.90.226.10">
    <property type="entry name" value="2-enoyl-CoA Hydratase, Chain A, domain 1"/>
    <property type="match status" value="1"/>
</dbReference>
<dbReference type="InParanoid" id="A0A0R0EL70"/>
<dbReference type="EMBL" id="CM000852">
    <property type="protein sequence ID" value="KRG95002.1"/>
    <property type="molecule type" value="Genomic_DNA"/>
</dbReference>
<dbReference type="SMR" id="A0A0R0EL70"/>
<dbReference type="Pfam" id="PF00378">
    <property type="entry name" value="ECH_1"/>
    <property type="match status" value="1"/>
</dbReference>
<organism evidence="2">
    <name type="scientific">Glycine max</name>
    <name type="common">Soybean</name>
    <name type="synonym">Glycine hispida</name>
    <dbReference type="NCBI Taxonomy" id="3847"/>
    <lineage>
        <taxon>Eukaryota</taxon>
        <taxon>Viridiplantae</taxon>
        <taxon>Streptophyta</taxon>
        <taxon>Embryophyta</taxon>
        <taxon>Tracheophyta</taxon>
        <taxon>Spermatophyta</taxon>
        <taxon>Magnoliopsida</taxon>
        <taxon>eudicotyledons</taxon>
        <taxon>Gunneridae</taxon>
        <taxon>Pentapetalae</taxon>
        <taxon>rosids</taxon>
        <taxon>fabids</taxon>
        <taxon>Fabales</taxon>
        <taxon>Fabaceae</taxon>
        <taxon>Papilionoideae</taxon>
        <taxon>50 kb inversion clade</taxon>
        <taxon>NPAAA clade</taxon>
        <taxon>indigoferoid/millettioid clade</taxon>
        <taxon>Phaseoleae</taxon>
        <taxon>Glycine</taxon>
        <taxon>Glycine subgen. Soja</taxon>
    </lineage>
</organism>
<dbReference type="InterPro" id="IPR001753">
    <property type="entry name" value="Enoyl-CoA_hydra/iso"/>
</dbReference>
<dbReference type="PANTHER" id="PTHR43149">
    <property type="entry name" value="ENOYL-COA HYDRATASE"/>
    <property type="match status" value="1"/>
</dbReference>
<dbReference type="SUPFAM" id="SSF52096">
    <property type="entry name" value="ClpP/crotonase"/>
    <property type="match status" value="1"/>
</dbReference>
<dbReference type="PANTHER" id="PTHR43149:SF1">
    <property type="entry name" value="DELTA(3,5)-DELTA(2,4)-DIENOYL-COA ISOMERASE, MITOCHONDRIAL"/>
    <property type="match status" value="1"/>
</dbReference>
<dbReference type="OrthoDB" id="14970at2759"/>
<reference evidence="3" key="2">
    <citation type="submission" date="2018-02" db="UniProtKB">
        <authorList>
            <consortium name="EnsemblPlants"/>
        </authorList>
    </citation>
    <scope>IDENTIFICATION</scope>
    <source>
        <strain evidence="3">Williams 82</strain>
    </source>
</reference>
<dbReference type="InterPro" id="IPR045002">
    <property type="entry name" value="Ech1-like"/>
</dbReference>
<keyword evidence="4" id="KW-1185">Reference proteome</keyword>
<reference evidence="2 3" key="1">
    <citation type="journal article" date="2010" name="Nature">
        <title>Genome sequence of the palaeopolyploid soybean.</title>
        <authorList>
            <person name="Schmutz J."/>
            <person name="Cannon S.B."/>
            <person name="Schlueter J."/>
            <person name="Ma J."/>
            <person name="Mitros T."/>
            <person name="Nelson W."/>
            <person name="Hyten D.L."/>
            <person name="Song Q."/>
            <person name="Thelen J.J."/>
            <person name="Cheng J."/>
            <person name="Xu D."/>
            <person name="Hellsten U."/>
            <person name="May G.D."/>
            <person name="Yu Y."/>
            <person name="Sakurai T."/>
            <person name="Umezawa T."/>
            <person name="Bhattacharyya M.K."/>
            <person name="Sandhu D."/>
            <person name="Valliyodan B."/>
            <person name="Lindquist E."/>
            <person name="Peto M."/>
            <person name="Grant D."/>
            <person name="Shu S."/>
            <person name="Goodstein D."/>
            <person name="Barry K."/>
            <person name="Futrell-Griggs M."/>
            <person name="Abernathy B."/>
            <person name="Du J."/>
            <person name="Tian Z."/>
            <person name="Zhu L."/>
            <person name="Gill N."/>
            <person name="Joshi T."/>
            <person name="Libault M."/>
            <person name="Sethuraman A."/>
            <person name="Zhang X.-C."/>
            <person name="Shinozaki K."/>
            <person name="Nguyen H.T."/>
            <person name="Wing R.A."/>
            <person name="Cregan P."/>
            <person name="Specht J."/>
            <person name="Grimwood J."/>
            <person name="Rokhsar D."/>
            <person name="Stacey G."/>
            <person name="Shoemaker R.C."/>
            <person name="Jackson S.A."/>
        </authorList>
    </citation>
    <scope>NUCLEOTIDE SEQUENCE [LARGE SCALE GENOMIC DNA]</scope>
    <source>
        <strain evidence="3">cv. Williams 82</strain>
        <tissue evidence="2">Callus</tissue>
    </source>
</reference>
<comment type="similarity">
    <text evidence="1">Belongs to the enoyl-CoA hydratase/isomerase family.</text>
</comment>
<dbReference type="EnsemblPlants" id="KRG95001">
    <property type="protein sequence ID" value="KRG95001"/>
    <property type="gene ID" value="GLYMA_19G123700"/>
</dbReference>
<evidence type="ECO:0000256" key="1">
    <source>
        <dbReference type="ARBA" id="ARBA00005254"/>
    </source>
</evidence>
<reference evidence="2" key="3">
    <citation type="submission" date="2018-07" db="EMBL/GenBank/DDBJ databases">
        <title>WGS assembly of Glycine max.</title>
        <authorList>
            <person name="Schmutz J."/>
            <person name="Cannon S."/>
            <person name="Schlueter J."/>
            <person name="Ma J."/>
            <person name="Mitros T."/>
            <person name="Nelson W."/>
            <person name="Hyten D."/>
            <person name="Song Q."/>
            <person name="Thelen J."/>
            <person name="Cheng J."/>
            <person name="Xu D."/>
            <person name="Hellsten U."/>
            <person name="May G."/>
            <person name="Yu Y."/>
            <person name="Sakurai T."/>
            <person name="Umezawa T."/>
            <person name="Bhattacharyya M."/>
            <person name="Sandhu D."/>
            <person name="Valliyodan B."/>
            <person name="Lindquist E."/>
            <person name="Peto M."/>
            <person name="Grant D."/>
            <person name="Shu S."/>
            <person name="Goodstein D."/>
            <person name="Barry K."/>
            <person name="Futrell-Griggs M."/>
            <person name="Abernathy B."/>
            <person name="Du J."/>
            <person name="Tian Z."/>
            <person name="Zhu L."/>
            <person name="Gill N."/>
            <person name="Joshi T."/>
            <person name="Libault M."/>
            <person name="Sethuraman A."/>
            <person name="Zhang X."/>
            <person name="Shinozaki K."/>
            <person name="Nguyen H."/>
            <person name="Wing R."/>
            <person name="Cregan P."/>
            <person name="Specht J."/>
            <person name="Grimwood J."/>
            <person name="Rokhsar D."/>
            <person name="Stacey G."/>
            <person name="Shoemaker R."/>
            <person name="Jackson S."/>
        </authorList>
    </citation>
    <scope>NUCLEOTIDE SEQUENCE</scope>
    <source>
        <tissue evidence="2">Callus</tissue>
    </source>
</reference>
<dbReference type="AlphaFoldDB" id="A0A0R0EL70"/>
<dbReference type="STRING" id="3847.A0A0R0EL70"/>
<sequence>MQDAVTALERCRKPVTASIQGACIGGGIDIVTACDIRMCTEAFFSMGKSHAHTIREILIK</sequence>
<dbReference type="InterPro" id="IPR029045">
    <property type="entry name" value="ClpP/crotonase-like_dom_sf"/>
</dbReference>
<evidence type="ECO:0000313" key="2">
    <source>
        <dbReference type="EMBL" id="KRG95001.1"/>
    </source>
</evidence>
<dbReference type="Proteomes" id="UP000008827">
    <property type="component" value="Chromosome 19"/>
</dbReference>
<gene>
    <name evidence="2" type="ORF">GLYMA_19G123700</name>
</gene>
<name>A0A0R0EL70_SOYBN</name>
<dbReference type="Gramene" id="KRG95002">
    <property type="protein sequence ID" value="KRG95002"/>
    <property type="gene ID" value="GLYMA_19G123700"/>
</dbReference>
<dbReference type="GO" id="GO:0016853">
    <property type="term" value="F:isomerase activity"/>
    <property type="evidence" value="ECO:0007669"/>
    <property type="project" value="InterPro"/>
</dbReference>